<accession>J9AEJ6</accession>
<keyword evidence="1" id="KW-0813">Transport</keyword>
<dbReference type="AlphaFoldDB" id="J9AEJ6"/>
<evidence type="ECO:0000256" key="3">
    <source>
        <dbReference type="ARBA" id="ARBA00023214"/>
    </source>
</evidence>
<comment type="caution">
    <text evidence="4">The sequence shown here is derived from an EMBL/GenBank/DDBJ whole genome shotgun (WGS) entry which is preliminary data.</text>
</comment>
<feature type="non-terminal residue" evidence="4">
    <location>
        <position position="1"/>
    </location>
</feature>
<feature type="non-terminal residue" evidence="4">
    <location>
        <position position="90"/>
    </location>
</feature>
<dbReference type="InterPro" id="IPR046342">
    <property type="entry name" value="CBS_dom_sf"/>
</dbReference>
<evidence type="ECO:0000256" key="1">
    <source>
        <dbReference type="ARBA" id="ARBA00022448"/>
    </source>
</evidence>
<organism evidence="4 5">
    <name type="scientific">Wuchereria bancrofti</name>
    <dbReference type="NCBI Taxonomy" id="6293"/>
    <lineage>
        <taxon>Eukaryota</taxon>
        <taxon>Metazoa</taxon>
        <taxon>Ecdysozoa</taxon>
        <taxon>Nematoda</taxon>
        <taxon>Chromadorea</taxon>
        <taxon>Rhabditida</taxon>
        <taxon>Spirurina</taxon>
        <taxon>Spiruromorpha</taxon>
        <taxon>Filarioidea</taxon>
        <taxon>Onchocercidae</taxon>
        <taxon>Wuchereria</taxon>
    </lineage>
</organism>
<evidence type="ECO:0000313" key="5">
    <source>
        <dbReference type="Proteomes" id="UP000004810"/>
    </source>
</evidence>
<evidence type="ECO:0000313" key="4">
    <source>
        <dbReference type="EMBL" id="EJW72455.1"/>
    </source>
</evidence>
<evidence type="ECO:0000256" key="2">
    <source>
        <dbReference type="ARBA" id="ARBA00023065"/>
    </source>
</evidence>
<proteinExistence type="predicted"/>
<keyword evidence="3" id="KW-0868">Chloride</keyword>
<sequence>SPLAPLLQRQTDFDSHVSFCVRQRAYILHHPINLDEIAIDPAPFQLVLGTSLYRVHTLFSLLGLNHAYITNRGKLMGVISIKEVCSAFFF</sequence>
<dbReference type="PANTHER" id="PTHR45720">
    <property type="entry name" value="CHLORIDE CHANNEL PROTEIN 2"/>
    <property type="match status" value="1"/>
</dbReference>
<dbReference type="Proteomes" id="UP000004810">
    <property type="component" value="Unassembled WGS sequence"/>
</dbReference>
<dbReference type="SUPFAM" id="SSF54631">
    <property type="entry name" value="CBS-domain pair"/>
    <property type="match status" value="1"/>
</dbReference>
<dbReference type="PANTHER" id="PTHR45720:SF5">
    <property type="entry name" value="CHLORIDE CHANNEL PROTEIN"/>
    <property type="match status" value="1"/>
</dbReference>
<reference evidence="5" key="1">
    <citation type="submission" date="2012-08" db="EMBL/GenBank/DDBJ databases">
        <title>The Genome Sequence of Wuchereria bancrofti.</title>
        <authorList>
            <person name="Nutman T.B."/>
            <person name="Fink D.L."/>
            <person name="Russ C."/>
            <person name="Young S."/>
            <person name="Zeng Q."/>
            <person name="Koehrsen M."/>
            <person name="Alvarado L."/>
            <person name="Berlin A."/>
            <person name="Chapman S.B."/>
            <person name="Chen Z."/>
            <person name="Freedman E."/>
            <person name="Gellesch M."/>
            <person name="Goldberg J."/>
            <person name="Griggs A."/>
            <person name="Gujja S."/>
            <person name="Heilman E.R."/>
            <person name="Heiman D."/>
            <person name="Hepburn T."/>
            <person name="Howarth C."/>
            <person name="Jen D."/>
            <person name="Larson L."/>
            <person name="Lewis B."/>
            <person name="Mehta T."/>
            <person name="Park D."/>
            <person name="Pearson M."/>
            <person name="Roberts A."/>
            <person name="Saif S."/>
            <person name="Shea T."/>
            <person name="Shenoy N."/>
            <person name="Sisk P."/>
            <person name="Stolte C."/>
            <person name="Sykes S."/>
            <person name="Walk T."/>
            <person name="White J."/>
            <person name="Yandava C."/>
            <person name="Haas B."/>
            <person name="Henn M.R."/>
            <person name="Nusbaum C."/>
            <person name="Birren B."/>
        </authorList>
    </citation>
    <scope>NUCLEOTIDE SEQUENCE [LARGE SCALE GENOMIC DNA]</scope>
    <source>
        <strain evidence="5">NA</strain>
    </source>
</reference>
<protein>
    <recommendedName>
        <fullName evidence="6">CBS domain-containing protein</fullName>
    </recommendedName>
</protein>
<keyword evidence="2" id="KW-0406">Ion transport</keyword>
<evidence type="ECO:0008006" key="6">
    <source>
        <dbReference type="Google" id="ProtNLM"/>
    </source>
</evidence>
<dbReference type="GO" id="GO:0005247">
    <property type="term" value="F:voltage-gated chloride channel activity"/>
    <property type="evidence" value="ECO:0007669"/>
    <property type="project" value="TreeGrafter"/>
</dbReference>
<gene>
    <name evidence="4" type="ORF">WUBG_16635</name>
</gene>
<dbReference type="InterPro" id="IPR050970">
    <property type="entry name" value="Cl_channel_volt-gated"/>
</dbReference>
<name>J9AEJ6_WUCBA</name>
<dbReference type="EMBL" id="ADBV01016145">
    <property type="protein sequence ID" value="EJW72455.1"/>
    <property type="molecule type" value="Genomic_DNA"/>
</dbReference>
<dbReference type="GO" id="GO:0005886">
    <property type="term" value="C:plasma membrane"/>
    <property type="evidence" value="ECO:0007669"/>
    <property type="project" value="TreeGrafter"/>
</dbReference>
<dbReference type="Gene3D" id="3.10.580.10">
    <property type="entry name" value="CBS-domain"/>
    <property type="match status" value="1"/>
</dbReference>